<feature type="region of interest" description="Disordered" evidence="1">
    <location>
        <begin position="117"/>
        <end position="168"/>
    </location>
</feature>
<organism evidence="2 3">
    <name type="scientific">Sulfurivirga caldicuralii</name>
    <dbReference type="NCBI Taxonomy" id="364032"/>
    <lineage>
        <taxon>Bacteria</taxon>
        <taxon>Pseudomonadati</taxon>
        <taxon>Pseudomonadota</taxon>
        <taxon>Gammaproteobacteria</taxon>
        <taxon>Thiotrichales</taxon>
        <taxon>Piscirickettsiaceae</taxon>
        <taxon>Sulfurivirga</taxon>
    </lineage>
</organism>
<dbReference type="Proteomes" id="UP000198461">
    <property type="component" value="Unassembled WGS sequence"/>
</dbReference>
<gene>
    <name evidence="2" type="ORF">SAMN05443662_0578</name>
</gene>
<dbReference type="EMBL" id="FSRE01000001">
    <property type="protein sequence ID" value="SIN77766.1"/>
    <property type="molecule type" value="Genomic_DNA"/>
</dbReference>
<keyword evidence="3" id="KW-1185">Reference proteome</keyword>
<evidence type="ECO:0000313" key="3">
    <source>
        <dbReference type="Proteomes" id="UP000198461"/>
    </source>
</evidence>
<accession>A0A1N6E429</accession>
<evidence type="ECO:0000256" key="1">
    <source>
        <dbReference type="SAM" id="MobiDB-lite"/>
    </source>
</evidence>
<sequence length="168" mass="18115">MRSRCRRDGNRNRARVTGFGGFKSNTSNAVKAAIPPATHRGRAILAQCCVAPHWHGMIMPRSLRLGLNQNCHCRDRSEVLRRCLGVFMPLPGTTVGIVPAPRYQSRCLRAISRRVGTSSPASSACSSARRSRAGAERPLHLCAGSPSKASSMPAIRAGRSSSWPTSHA</sequence>
<name>A0A1N6E429_9GAMM</name>
<reference evidence="2 3" key="1">
    <citation type="submission" date="2016-11" db="EMBL/GenBank/DDBJ databases">
        <authorList>
            <person name="Jaros S."/>
            <person name="Januszkiewicz K."/>
            <person name="Wedrychowicz H."/>
        </authorList>
    </citation>
    <scope>NUCLEOTIDE SEQUENCE [LARGE SCALE GENOMIC DNA]</scope>
    <source>
        <strain evidence="2 3">DSM 17737</strain>
    </source>
</reference>
<evidence type="ECO:0000313" key="2">
    <source>
        <dbReference type="EMBL" id="SIN77766.1"/>
    </source>
</evidence>
<dbReference type="STRING" id="364032.SAMN05443662_0578"/>
<protein>
    <submittedName>
        <fullName evidence="2">Uncharacterized protein</fullName>
    </submittedName>
</protein>
<feature type="compositionally biased region" description="Polar residues" evidence="1">
    <location>
        <begin position="159"/>
        <end position="168"/>
    </location>
</feature>
<feature type="compositionally biased region" description="Low complexity" evidence="1">
    <location>
        <begin position="118"/>
        <end position="128"/>
    </location>
</feature>
<dbReference type="AlphaFoldDB" id="A0A1N6E429"/>
<proteinExistence type="predicted"/>